<dbReference type="EMBL" id="BPVZ01000349">
    <property type="protein sequence ID" value="GKV50228.1"/>
    <property type="molecule type" value="Genomic_DNA"/>
</dbReference>
<name>A0AAV5MJR7_9ROSI</name>
<gene>
    <name evidence="2" type="ORF">SLEP1_g56940</name>
</gene>
<protein>
    <submittedName>
        <fullName evidence="2">Uncharacterized protein</fullName>
    </submittedName>
</protein>
<feature type="compositionally biased region" description="Polar residues" evidence="1">
    <location>
        <begin position="112"/>
        <end position="145"/>
    </location>
</feature>
<proteinExistence type="predicted"/>
<keyword evidence="3" id="KW-1185">Reference proteome</keyword>
<organism evidence="2 3">
    <name type="scientific">Rubroshorea leprosula</name>
    <dbReference type="NCBI Taxonomy" id="152421"/>
    <lineage>
        <taxon>Eukaryota</taxon>
        <taxon>Viridiplantae</taxon>
        <taxon>Streptophyta</taxon>
        <taxon>Embryophyta</taxon>
        <taxon>Tracheophyta</taxon>
        <taxon>Spermatophyta</taxon>
        <taxon>Magnoliopsida</taxon>
        <taxon>eudicotyledons</taxon>
        <taxon>Gunneridae</taxon>
        <taxon>Pentapetalae</taxon>
        <taxon>rosids</taxon>
        <taxon>malvids</taxon>
        <taxon>Malvales</taxon>
        <taxon>Dipterocarpaceae</taxon>
        <taxon>Rubroshorea</taxon>
    </lineage>
</organism>
<feature type="region of interest" description="Disordered" evidence="1">
    <location>
        <begin position="101"/>
        <end position="153"/>
    </location>
</feature>
<dbReference type="Proteomes" id="UP001054252">
    <property type="component" value="Unassembled WGS sequence"/>
</dbReference>
<accession>A0AAV5MJR7</accession>
<sequence length="280" mass="30984">MVLTKKKTSKANQFSNELHSAKEYDACFPQQRLQRAVAVQACVQADGSKNRCRESIDIECGFPSDSRCLDTLLTTFSSEDPETSMASTESPNQFLFRPVASTSLDKDPPSDESVTTVTPQKDFTENTGSLIPGTESSYNQSVSSHTQKRRKTMVSPVIDVSDDELSDTSNAQVAGCSSFKRNLEIFRDSTSRIEFGFETCSAEHHSMKMNYSQSLAVDTNVVKYIVMDKRLKISCSLCRSPIGLPDNNLYPYTFLLCLLPDSSPPISPPQATDSLPLKTR</sequence>
<reference evidence="2 3" key="1">
    <citation type="journal article" date="2021" name="Commun. Biol.">
        <title>The genome of Shorea leprosula (Dipterocarpaceae) highlights the ecological relevance of drought in aseasonal tropical rainforests.</title>
        <authorList>
            <person name="Ng K.K.S."/>
            <person name="Kobayashi M.J."/>
            <person name="Fawcett J.A."/>
            <person name="Hatakeyama M."/>
            <person name="Paape T."/>
            <person name="Ng C.H."/>
            <person name="Ang C.C."/>
            <person name="Tnah L.H."/>
            <person name="Lee C.T."/>
            <person name="Nishiyama T."/>
            <person name="Sese J."/>
            <person name="O'Brien M.J."/>
            <person name="Copetti D."/>
            <person name="Mohd Noor M.I."/>
            <person name="Ong R.C."/>
            <person name="Putra M."/>
            <person name="Sireger I.Z."/>
            <person name="Indrioko S."/>
            <person name="Kosugi Y."/>
            <person name="Izuno A."/>
            <person name="Isagi Y."/>
            <person name="Lee S.L."/>
            <person name="Shimizu K.K."/>
        </authorList>
    </citation>
    <scope>NUCLEOTIDE SEQUENCE [LARGE SCALE GENOMIC DNA]</scope>
    <source>
        <strain evidence="2">214</strain>
    </source>
</reference>
<evidence type="ECO:0000313" key="2">
    <source>
        <dbReference type="EMBL" id="GKV50228.1"/>
    </source>
</evidence>
<dbReference type="AlphaFoldDB" id="A0AAV5MJR7"/>
<comment type="caution">
    <text evidence="2">The sequence shown here is derived from an EMBL/GenBank/DDBJ whole genome shotgun (WGS) entry which is preliminary data.</text>
</comment>
<evidence type="ECO:0000313" key="3">
    <source>
        <dbReference type="Proteomes" id="UP001054252"/>
    </source>
</evidence>
<evidence type="ECO:0000256" key="1">
    <source>
        <dbReference type="SAM" id="MobiDB-lite"/>
    </source>
</evidence>